<evidence type="ECO:0000313" key="3">
    <source>
        <dbReference type="Proteomes" id="UP000319252"/>
    </source>
</evidence>
<feature type="transmembrane region" description="Helical" evidence="1">
    <location>
        <begin position="12"/>
        <end position="40"/>
    </location>
</feature>
<feature type="transmembrane region" description="Helical" evidence="1">
    <location>
        <begin position="52"/>
        <end position="75"/>
    </location>
</feature>
<evidence type="ECO:0000313" key="2">
    <source>
        <dbReference type="EMBL" id="VUW83931.1"/>
    </source>
</evidence>
<gene>
    <name evidence="2" type="ORF">BLONGUMMC1_01434</name>
</gene>
<reference evidence="2 3" key="1">
    <citation type="submission" date="2019-07" db="EMBL/GenBank/DDBJ databases">
        <authorList>
            <person name="Chang H.-W."/>
            <person name="Raman A."/>
            <person name="Venkatesh S."/>
            <person name="Gehrig J."/>
        </authorList>
    </citation>
    <scope>NUCLEOTIDE SEQUENCE [LARGE SCALE GENOMIC DNA]</scope>
    <source>
        <strain evidence="2">B.longum_ssp_infantis_4</strain>
    </source>
</reference>
<name>A0A564S0N7_BIFLI</name>
<proteinExistence type="predicted"/>
<protein>
    <recommendedName>
        <fullName evidence="4">Glycosyltransferase RgtA/B/C/D-like domain-containing protein</fullName>
    </recommendedName>
</protein>
<feature type="transmembrane region" description="Helical" evidence="1">
    <location>
        <begin position="435"/>
        <end position="456"/>
    </location>
</feature>
<sequence length="528" mass="58259">MRDTINMGLARLGVYLTCTVYAIYSVIAVMILFLVSFGYSSLENPYGLRPKYALPMPVFFVVALLFVVLLTYALLKYSCKGGNSYCYVLPLLSVAVLVFQNAVIRYTPYVANWDPDTIFNYAVAAVSGGDLGAFQSYFDMFPNNYGLAVLMQFLVRVSFVLKLDPAMFTASVGALGVNLGCLILALGIGSAIGKACIVYASWIIATILGSLSFWIGTPYTDTFLFPFVATVVLLYLIYRNSAAPITYIVLVVMVFSAFVGSLFKPTVLVLVVALVIDCILRYARREGVLKDILCIFLSILVSAALIYGVASPLLKKHLHVNPNPEMAFSYQHYLMMGANPQSYGAFNLNDVKISAGIPDKTDRQAEDLDVALRRLQAMNADSAIHFYAVKLVTTYGDGTFGIGHEGKGFPEVPSERNLPNLLKKLYYMENNTPSVFGSLQQLLWMILLLCAALLLPRKNTDDYAVFLRLSLIGLTCFLMLFETRARYLYSFLPIFVVIFAVSLDRIVLQVNAVLVKRGIVLSGGMGDE</sequence>
<feature type="transmembrane region" description="Helical" evidence="1">
    <location>
        <begin position="487"/>
        <end position="508"/>
    </location>
</feature>
<dbReference type="RefSeq" id="WP_154050462.1">
    <property type="nucleotide sequence ID" value="NZ_CABHML010000065.1"/>
</dbReference>
<dbReference type="AlphaFoldDB" id="A0A564S0N7"/>
<keyword evidence="1" id="KW-0812">Transmembrane</keyword>
<evidence type="ECO:0008006" key="4">
    <source>
        <dbReference type="Google" id="ProtNLM"/>
    </source>
</evidence>
<accession>A0A564S0N7</accession>
<organism evidence="2 3">
    <name type="scientific">Bifidobacterium longum subsp. infantis</name>
    <dbReference type="NCBI Taxonomy" id="1682"/>
    <lineage>
        <taxon>Bacteria</taxon>
        <taxon>Bacillati</taxon>
        <taxon>Actinomycetota</taxon>
        <taxon>Actinomycetes</taxon>
        <taxon>Bifidobacteriales</taxon>
        <taxon>Bifidobacteriaceae</taxon>
        <taxon>Bifidobacterium</taxon>
    </lineage>
</organism>
<feature type="transmembrane region" description="Helical" evidence="1">
    <location>
        <begin position="463"/>
        <end position="481"/>
    </location>
</feature>
<dbReference type="Proteomes" id="UP000319252">
    <property type="component" value="Unassembled WGS sequence"/>
</dbReference>
<keyword evidence="1" id="KW-1133">Transmembrane helix</keyword>
<feature type="transmembrane region" description="Helical" evidence="1">
    <location>
        <begin position="167"/>
        <end position="189"/>
    </location>
</feature>
<feature type="transmembrane region" description="Helical" evidence="1">
    <location>
        <begin position="196"/>
        <end position="216"/>
    </location>
</feature>
<feature type="transmembrane region" description="Helical" evidence="1">
    <location>
        <begin position="222"/>
        <end position="238"/>
    </location>
</feature>
<keyword evidence="1" id="KW-0472">Membrane</keyword>
<feature type="transmembrane region" description="Helical" evidence="1">
    <location>
        <begin position="245"/>
        <end position="261"/>
    </location>
</feature>
<evidence type="ECO:0000256" key="1">
    <source>
        <dbReference type="SAM" id="Phobius"/>
    </source>
</evidence>
<feature type="transmembrane region" description="Helical" evidence="1">
    <location>
        <begin position="267"/>
        <end position="283"/>
    </location>
</feature>
<feature type="transmembrane region" description="Helical" evidence="1">
    <location>
        <begin position="87"/>
        <end position="106"/>
    </location>
</feature>
<feature type="transmembrane region" description="Helical" evidence="1">
    <location>
        <begin position="292"/>
        <end position="314"/>
    </location>
</feature>
<dbReference type="EMBL" id="CABHML010000065">
    <property type="protein sequence ID" value="VUW83931.1"/>
    <property type="molecule type" value="Genomic_DNA"/>
</dbReference>